<dbReference type="HOGENOM" id="CLU_3415406_0_0_1"/>
<dbReference type="EMBL" id="CAEY01000461">
    <property type="status" value="NOT_ANNOTATED_CDS"/>
    <property type="molecule type" value="Genomic_DNA"/>
</dbReference>
<protein>
    <submittedName>
        <fullName evidence="1">Uncharacterized protein</fullName>
    </submittedName>
</protein>
<evidence type="ECO:0000313" key="2">
    <source>
        <dbReference type="Proteomes" id="UP000015104"/>
    </source>
</evidence>
<dbReference type="Proteomes" id="UP000015104">
    <property type="component" value="Unassembled WGS sequence"/>
</dbReference>
<name>T1JSK4_TETUR</name>
<reference evidence="1" key="2">
    <citation type="submission" date="2015-06" db="UniProtKB">
        <authorList>
            <consortium name="EnsemblMetazoa"/>
        </authorList>
    </citation>
    <scope>IDENTIFICATION</scope>
</reference>
<keyword evidence="2" id="KW-1185">Reference proteome</keyword>
<dbReference type="AlphaFoldDB" id="T1JSK4"/>
<proteinExistence type="predicted"/>
<organism evidence="1 2">
    <name type="scientific">Tetranychus urticae</name>
    <name type="common">Two-spotted spider mite</name>
    <dbReference type="NCBI Taxonomy" id="32264"/>
    <lineage>
        <taxon>Eukaryota</taxon>
        <taxon>Metazoa</taxon>
        <taxon>Ecdysozoa</taxon>
        <taxon>Arthropoda</taxon>
        <taxon>Chelicerata</taxon>
        <taxon>Arachnida</taxon>
        <taxon>Acari</taxon>
        <taxon>Acariformes</taxon>
        <taxon>Trombidiformes</taxon>
        <taxon>Prostigmata</taxon>
        <taxon>Eleutherengona</taxon>
        <taxon>Raphignathae</taxon>
        <taxon>Tetranychoidea</taxon>
        <taxon>Tetranychidae</taxon>
        <taxon>Tetranychus</taxon>
    </lineage>
</organism>
<accession>T1JSK4</accession>
<evidence type="ECO:0000313" key="1">
    <source>
        <dbReference type="EnsemblMetazoa" id="tetur01g10840.1"/>
    </source>
</evidence>
<sequence>MNGVIKISWKPFLVRSPLWMKEKRDGD</sequence>
<reference evidence="2" key="1">
    <citation type="submission" date="2011-08" db="EMBL/GenBank/DDBJ databases">
        <authorList>
            <person name="Rombauts S."/>
        </authorList>
    </citation>
    <scope>NUCLEOTIDE SEQUENCE</scope>
    <source>
        <strain evidence="2">London</strain>
    </source>
</reference>
<dbReference type="EnsemblMetazoa" id="tetur01g10840.1">
    <property type="protein sequence ID" value="tetur01g10840.1"/>
    <property type="gene ID" value="tetur01g10840"/>
</dbReference>